<dbReference type="STRING" id="247490.KSU1_C0013"/>
<gene>
    <name evidence="1" type="ORF">KSU1_C0013</name>
</gene>
<dbReference type="PANTHER" id="PTHR45947">
    <property type="entry name" value="SULFOQUINOVOSYL TRANSFERASE SQD2"/>
    <property type="match status" value="1"/>
</dbReference>
<organism evidence="1 2">
    <name type="scientific">Candidatus Jettenia caeni</name>
    <dbReference type="NCBI Taxonomy" id="247490"/>
    <lineage>
        <taxon>Bacteria</taxon>
        <taxon>Pseudomonadati</taxon>
        <taxon>Planctomycetota</taxon>
        <taxon>Candidatus Brocadiia</taxon>
        <taxon>Candidatus Brocadiales</taxon>
        <taxon>Candidatus Brocadiaceae</taxon>
        <taxon>Candidatus Jettenia</taxon>
    </lineage>
</organism>
<dbReference type="PANTHER" id="PTHR45947:SF15">
    <property type="entry name" value="TEICHURONIC ACID BIOSYNTHESIS GLYCOSYLTRANSFERASE TUAC-RELATED"/>
    <property type="match status" value="1"/>
</dbReference>
<evidence type="ECO:0000313" key="1">
    <source>
        <dbReference type="EMBL" id="GAB61609.1"/>
    </source>
</evidence>
<dbReference type="AlphaFoldDB" id="I3IIR4"/>
<dbReference type="Gene3D" id="3.40.50.2000">
    <property type="entry name" value="Glycogen Phosphorylase B"/>
    <property type="match status" value="2"/>
</dbReference>
<comment type="caution">
    <text evidence="1">The sequence shown here is derived from an EMBL/GenBank/DDBJ whole genome shotgun (WGS) entry which is preliminary data.</text>
</comment>
<proteinExistence type="predicted"/>
<dbReference type="EMBL" id="BAFH01000003">
    <property type="protein sequence ID" value="GAB61609.1"/>
    <property type="molecule type" value="Genomic_DNA"/>
</dbReference>
<dbReference type="InterPro" id="IPR050194">
    <property type="entry name" value="Glycosyltransferase_grp1"/>
</dbReference>
<accession>I3IIR4</accession>
<evidence type="ECO:0000313" key="2">
    <source>
        <dbReference type="Proteomes" id="UP000002985"/>
    </source>
</evidence>
<dbReference type="Pfam" id="PF13692">
    <property type="entry name" value="Glyco_trans_1_4"/>
    <property type="match status" value="1"/>
</dbReference>
<name>I3IIR4_9BACT</name>
<reference evidence="1 2" key="1">
    <citation type="journal article" date="2012" name="FEBS Lett.">
        <title>Anammox organism KSU-1 expresses a NirK-type copper-containing nitrite reductase instead of a NirS-type with cytochrome cd1.</title>
        <authorList>
            <person name="Hira D."/>
            <person name="Toh H."/>
            <person name="Migita C.T."/>
            <person name="Okubo H."/>
            <person name="Nishiyama T."/>
            <person name="Hattori M."/>
            <person name="Furukawa K."/>
            <person name="Fujii T."/>
        </authorList>
    </citation>
    <scope>NUCLEOTIDE SEQUENCE [LARGE SCALE GENOMIC DNA]</scope>
</reference>
<sequence>MAIGIKDMRILMVGNDPHDIGGVVNYTRPLALKFVEMGHKVFYFYSGAWNRRYNYLFRPYLRIHRRDFSFECAELMNSPNWTYNYGNPLLDIHAHQTEKLFIKYMEKIKPDVVHVHSRCGLPASLIEIASNHGLRVFTTIHVYGFLCQKRVMIDHHGMPCKGPSDADKCAQCTGYVDIKRLKHTVRLENTSKQLFTLAKSLLGILRKCSRSKKSDQRSSNDPAPCKGIAHYEKIKAKLQERLDYMIHAMNTYTVTNLCVSTDVKRTLMRYGVHEDKLLVQHIGSSIAENQKLNRRTLHTPIVIGNIGGVHHYKGTHVLVEAVKNIKNKNFIVKIFGKYDQAYVESVMQGKEDLPIEFLGKYQPTDLFEILKQVDIMVLPSICNDTAPQTIFESYSAGIPIVASDIGGFPDFIKDGVSGCLFRPGDSQDLADKLDKVLTDPQKIESFSWKVPKLKTITDNALELVALYKKCIENNSITT</sequence>
<dbReference type="OrthoDB" id="232381at2"/>
<keyword evidence="2" id="KW-1185">Reference proteome</keyword>
<dbReference type="SUPFAM" id="SSF53756">
    <property type="entry name" value="UDP-Glycosyltransferase/glycogen phosphorylase"/>
    <property type="match status" value="1"/>
</dbReference>
<keyword evidence="1" id="KW-0808">Transferase</keyword>
<dbReference type="GO" id="GO:0016757">
    <property type="term" value="F:glycosyltransferase activity"/>
    <property type="evidence" value="ECO:0007669"/>
    <property type="project" value="UniProtKB-ARBA"/>
</dbReference>
<protein>
    <submittedName>
        <fullName evidence="1">Putative glycosyltransferase</fullName>
    </submittedName>
</protein>
<dbReference type="eggNOG" id="COG0438">
    <property type="taxonomic scope" value="Bacteria"/>
</dbReference>
<dbReference type="Proteomes" id="UP000002985">
    <property type="component" value="Unassembled WGS sequence"/>
</dbReference>